<feature type="signal peptide" evidence="1">
    <location>
        <begin position="1"/>
        <end position="21"/>
    </location>
</feature>
<keyword evidence="1" id="KW-0732">Signal</keyword>
<evidence type="ECO:0000313" key="4">
    <source>
        <dbReference type="Proteomes" id="UP000316778"/>
    </source>
</evidence>
<keyword evidence="4" id="KW-1185">Reference proteome</keyword>
<dbReference type="InterPro" id="IPR007138">
    <property type="entry name" value="ABM_dom"/>
</dbReference>
<dbReference type="GO" id="GO:0004497">
    <property type="term" value="F:monooxygenase activity"/>
    <property type="evidence" value="ECO:0007669"/>
    <property type="project" value="UniProtKB-KW"/>
</dbReference>
<evidence type="ECO:0000259" key="2">
    <source>
        <dbReference type="PROSITE" id="PS51725"/>
    </source>
</evidence>
<accession>A0A562SSX5</accession>
<feature type="chain" id="PRO_5022009718" evidence="1">
    <location>
        <begin position="22"/>
        <end position="135"/>
    </location>
</feature>
<evidence type="ECO:0000256" key="1">
    <source>
        <dbReference type="SAM" id="SignalP"/>
    </source>
</evidence>
<keyword evidence="3" id="KW-0560">Oxidoreductase</keyword>
<dbReference type="EMBL" id="VLLG01000005">
    <property type="protein sequence ID" value="TWI84208.1"/>
    <property type="molecule type" value="Genomic_DNA"/>
</dbReference>
<sequence>MKTIYYLILLPALCFASIGQAQHNNKTMKTDQYSVEIIRYNIPEDQQASFEKAYSDAGKYLQASPYCLGYHIIHGEEEPTHYIVTIHWTSKEDHLNGFRKSSEFTGFFQLVQPFFSNIEEMKHYNLTPITWNKEK</sequence>
<dbReference type="Gene3D" id="3.30.70.100">
    <property type="match status" value="1"/>
</dbReference>
<keyword evidence="3" id="KW-0503">Monooxygenase</keyword>
<gene>
    <name evidence="3" type="ORF">LX66_4571</name>
</gene>
<proteinExistence type="predicted"/>
<protein>
    <submittedName>
        <fullName evidence="3">Heme-degrading monooxygenase HmoA</fullName>
    </submittedName>
</protein>
<feature type="domain" description="ABM" evidence="2">
    <location>
        <begin position="34"/>
        <end position="125"/>
    </location>
</feature>
<dbReference type="InterPro" id="IPR011008">
    <property type="entry name" value="Dimeric_a/b-barrel"/>
</dbReference>
<organism evidence="3 4">
    <name type="scientific">Chitinophaga japonensis</name>
    <name type="common">Flexibacter japonensis</name>
    <dbReference type="NCBI Taxonomy" id="104662"/>
    <lineage>
        <taxon>Bacteria</taxon>
        <taxon>Pseudomonadati</taxon>
        <taxon>Bacteroidota</taxon>
        <taxon>Chitinophagia</taxon>
        <taxon>Chitinophagales</taxon>
        <taxon>Chitinophagaceae</taxon>
        <taxon>Chitinophaga</taxon>
    </lineage>
</organism>
<dbReference type="SUPFAM" id="SSF54909">
    <property type="entry name" value="Dimeric alpha+beta barrel"/>
    <property type="match status" value="1"/>
</dbReference>
<dbReference type="Proteomes" id="UP000316778">
    <property type="component" value="Unassembled WGS sequence"/>
</dbReference>
<dbReference type="AlphaFoldDB" id="A0A562SSX5"/>
<reference evidence="3 4" key="1">
    <citation type="journal article" date="2013" name="Stand. Genomic Sci.">
        <title>Genomic Encyclopedia of Type Strains, Phase I: The one thousand microbial genomes (KMG-I) project.</title>
        <authorList>
            <person name="Kyrpides N.C."/>
            <person name="Woyke T."/>
            <person name="Eisen J.A."/>
            <person name="Garrity G."/>
            <person name="Lilburn T.G."/>
            <person name="Beck B.J."/>
            <person name="Whitman W.B."/>
            <person name="Hugenholtz P."/>
            <person name="Klenk H.P."/>
        </authorList>
    </citation>
    <scope>NUCLEOTIDE SEQUENCE [LARGE SCALE GENOMIC DNA]</scope>
    <source>
        <strain evidence="3 4">DSM 13484</strain>
    </source>
</reference>
<dbReference type="PROSITE" id="PS51725">
    <property type="entry name" value="ABM"/>
    <property type="match status" value="1"/>
</dbReference>
<name>A0A562SSX5_CHIJA</name>
<evidence type="ECO:0000313" key="3">
    <source>
        <dbReference type="EMBL" id="TWI84208.1"/>
    </source>
</evidence>
<comment type="caution">
    <text evidence="3">The sequence shown here is derived from an EMBL/GenBank/DDBJ whole genome shotgun (WGS) entry which is preliminary data.</text>
</comment>
<dbReference type="RefSeq" id="WP_211366477.1">
    <property type="nucleotide sequence ID" value="NZ_BAAAFY010000002.1"/>
</dbReference>
<dbReference type="Pfam" id="PF03992">
    <property type="entry name" value="ABM"/>
    <property type="match status" value="1"/>
</dbReference>